<dbReference type="Pfam" id="PF00398">
    <property type="entry name" value="RrnaAD"/>
    <property type="match status" value="1"/>
</dbReference>
<dbReference type="OrthoDB" id="9805585at2"/>
<dbReference type="Proteomes" id="UP000199647">
    <property type="component" value="Unassembled WGS sequence"/>
</dbReference>
<keyword evidence="7" id="KW-1185">Reference proteome</keyword>
<keyword evidence="4" id="KW-0694">RNA-binding</keyword>
<feature type="domain" description="Ribosomal RNA adenine methylase transferase N-terminal" evidence="5">
    <location>
        <begin position="40"/>
        <end position="178"/>
    </location>
</feature>
<dbReference type="InterPro" id="IPR020598">
    <property type="entry name" value="rRNA_Ade_methylase_Trfase_N"/>
</dbReference>
<dbReference type="GO" id="GO:0003723">
    <property type="term" value="F:RNA binding"/>
    <property type="evidence" value="ECO:0007669"/>
    <property type="project" value="UniProtKB-KW"/>
</dbReference>
<dbReference type="RefSeq" id="WP_092496215.1">
    <property type="nucleotide sequence ID" value="NZ_FOFG01000005.1"/>
</dbReference>
<dbReference type="EMBL" id="FOFG01000005">
    <property type="protein sequence ID" value="SEQ50440.1"/>
    <property type="molecule type" value="Genomic_DNA"/>
</dbReference>
<dbReference type="PANTHER" id="PTHR11727">
    <property type="entry name" value="DIMETHYLADENOSINE TRANSFERASE"/>
    <property type="match status" value="1"/>
</dbReference>
<evidence type="ECO:0000256" key="1">
    <source>
        <dbReference type="ARBA" id="ARBA00022603"/>
    </source>
</evidence>
<name>A0A1H9GK60_9HYPH</name>
<keyword evidence="2 6" id="KW-0808">Transferase</keyword>
<keyword evidence="3" id="KW-0949">S-adenosyl-L-methionine</keyword>
<dbReference type="CDD" id="cd02440">
    <property type="entry name" value="AdoMet_MTases"/>
    <property type="match status" value="1"/>
</dbReference>
<gene>
    <name evidence="6" type="ORF">SAMN05216548_10565</name>
</gene>
<dbReference type="SUPFAM" id="SSF53335">
    <property type="entry name" value="S-adenosyl-L-methionine-dependent methyltransferases"/>
    <property type="match status" value="1"/>
</dbReference>
<protein>
    <submittedName>
        <fullName evidence="6">Phosphatidylethanolamine N-methyltransferase /phosphatidyl-N-methylethanolamine N-methyltransferase</fullName>
    </submittedName>
</protein>
<reference evidence="6 7" key="1">
    <citation type="submission" date="2016-10" db="EMBL/GenBank/DDBJ databases">
        <authorList>
            <person name="de Groot N.N."/>
        </authorList>
    </citation>
    <scope>NUCLEOTIDE SEQUENCE [LARGE SCALE GENOMIC DNA]</scope>
    <source>
        <strain evidence="6 7">A52C2</strain>
    </source>
</reference>
<dbReference type="InterPro" id="IPR029063">
    <property type="entry name" value="SAM-dependent_MTases_sf"/>
</dbReference>
<evidence type="ECO:0000256" key="4">
    <source>
        <dbReference type="ARBA" id="ARBA00022884"/>
    </source>
</evidence>
<dbReference type="GO" id="GO:0000179">
    <property type="term" value="F:rRNA (adenine-N6,N6-)-dimethyltransferase activity"/>
    <property type="evidence" value="ECO:0007669"/>
    <property type="project" value="InterPro"/>
</dbReference>
<evidence type="ECO:0000256" key="3">
    <source>
        <dbReference type="ARBA" id="ARBA00022691"/>
    </source>
</evidence>
<proteinExistence type="predicted"/>
<dbReference type="AlphaFoldDB" id="A0A1H9GK60"/>
<evidence type="ECO:0000259" key="5">
    <source>
        <dbReference type="SMART" id="SM00650"/>
    </source>
</evidence>
<dbReference type="PROSITE" id="PS01131">
    <property type="entry name" value="RRNA_A_DIMETH"/>
    <property type="match status" value="1"/>
</dbReference>
<sequence length="200" mass="22312">MTQSRERSLRSRIGDDVRFFKTWTTSPLKLGAVTPTSRALSRLMVRHANPDPSGYVLELGPGTGVVTEALLEYGIPAERIVSIEYDRDFATLLQKRFPAVNVIRGDAFALDQSLGAFRDVTFSAVLSGVPILTMPRDKRIRYIEAALDRMPETGVLTQLSYALTPPQDPVPGRFTVDKSKWVTFNLPPGRVWMYRKPTAG</sequence>
<accession>A0A1H9GK60</accession>
<dbReference type="PANTHER" id="PTHR11727:SF14">
    <property type="entry name" value="BLL8166 PROTEIN"/>
    <property type="match status" value="1"/>
</dbReference>
<dbReference type="Gene3D" id="3.40.50.150">
    <property type="entry name" value="Vaccinia Virus protein VP39"/>
    <property type="match status" value="1"/>
</dbReference>
<keyword evidence="1 6" id="KW-0489">Methyltransferase</keyword>
<evidence type="ECO:0000313" key="6">
    <source>
        <dbReference type="EMBL" id="SEQ50440.1"/>
    </source>
</evidence>
<dbReference type="InterPro" id="IPR020596">
    <property type="entry name" value="rRNA_Ade_Mease_Trfase_CS"/>
</dbReference>
<dbReference type="InterPro" id="IPR001737">
    <property type="entry name" value="KsgA/Erm"/>
</dbReference>
<evidence type="ECO:0000256" key="2">
    <source>
        <dbReference type="ARBA" id="ARBA00022679"/>
    </source>
</evidence>
<dbReference type="SMART" id="SM00650">
    <property type="entry name" value="rADc"/>
    <property type="match status" value="1"/>
</dbReference>
<organism evidence="6 7">
    <name type="scientific">Faunimonas pinastri</name>
    <dbReference type="NCBI Taxonomy" id="1855383"/>
    <lineage>
        <taxon>Bacteria</taxon>
        <taxon>Pseudomonadati</taxon>
        <taxon>Pseudomonadota</taxon>
        <taxon>Alphaproteobacteria</taxon>
        <taxon>Hyphomicrobiales</taxon>
        <taxon>Afifellaceae</taxon>
        <taxon>Faunimonas</taxon>
    </lineage>
</organism>
<dbReference type="STRING" id="1855383.SAMN05216548_10565"/>
<evidence type="ECO:0000313" key="7">
    <source>
        <dbReference type="Proteomes" id="UP000199647"/>
    </source>
</evidence>